<dbReference type="EMBL" id="CP071872">
    <property type="protein sequence ID" value="UNM15704.1"/>
    <property type="molecule type" value="Genomic_DNA"/>
</dbReference>
<protein>
    <recommendedName>
        <fullName evidence="3">Extracellular nuclease</fullName>
    </recommendedName>
</protein>
<reference evidence="1 2" key="1">
    <citation type="submission" date="2021-03" db="EMBL/GenBank/DDBJ databases">
        <title>Complete genome of Streptomyces formicae strain 1H-GS9 (DSM 100524).</title>
        <authorList>
            <person name="Atanasov K.E."/>
            <person name="Altabella T."/>
            <person name="Ferrer A."/>
        </authorList>
    </citation>
    <scope>NUCLEOTIDE SEQUENCE [LARGE SCALE GENOMIC DNA]</scope>
    <source>
        <strain evidence="1 2">1H-GS9</strain>
    </source>
</reference>
<organism evidence="1 2">
    <name type="scientific">Streptomyces formicae</name>
    <dbReference type="NCBI Taxonomy" id="1616117"/>
    <lineage>
        <taxon>Bacteria</taxon>
        <taxon>Bacillati</taxon>
        <taxon>Actinomycetota</taxon>
        <taxon>Actinomycetes</taxon>
        <taxon>Kitasatosporales</taxon>
        <taxon>Streptomycetaceae</taxon>
        <taxon>Streptomyces</taxon>
    </lineage>
</organism>
<dbReference type="PANTHER" id="PTHR11319:SF35">
    <property type="entry name" value="OUTER MEMBRANE PROTEIN PMPC-RELATED"/>
    <property type="match status" value="1"/>
</dbReference>
<evidence type="ECO:0000313" key="2">
    <source>
        <dbReference type="Proteomes" id="UP000828924"/>
    </source>
</evidence>
<gene>
    <name evidence="1" type="ORF">J4032_33395</name>
</gene>
<keyword evidence="2" id="KW-1185">Reference proteome</keyword>
<evidence type="ECO:0000313" key="1">
    <source>
        <dbReference type="EMBL" id="UNM15704.1"/>
    </source>
</evidence>
<dbReference type="PANTHER" id="PTHR11319">
    <property type="entry name" value="G PROTEIN-COUPLED RECEPTOR-RELATED"/>
    <property type="match status" value="1"/>
</dbReference>
<accession>A0ABY3WST1</accession>
<dbReference type="Proteomes" id="UP000828924">
    <property type="component" value="Chromosome"/>
</dbReference>
<proteinExistence type="predicted"/>
<sequence>MLERAARTVPRRWALAATAVTAAATVGVTAGAVGTAGADPAGSTARTMAGSIVVDCTRNPTALQRAIDSAVTKSELKVRGTCIGPFTIDKSLSLIGDKQAVLDGNFQGPTVTVNGGGSLVLLKKLTITNGAGNATDPAGLGGGILNNNGNVTLSDSTVRHNTAGSGGGIANNDDNPADAFTATVNVIRSTVRHNTATERGGGIFNNNGTVTLSRSTVRHNISVDGGGIYNDGNAVALADSKVFRNGATQRGGGIFNNAGTTTLIRSEVERNTAGAGLGSGGGIFEAGGSVTLNKTKVRQNHPDNCAPAGTVPDCIG</sequence>
<name>A0ABY3WST1_9ACTN</name>
<dbReference type="RefSeq" id="WP_242337703.1">
    <property type="nucleotide sequence ID" value="NZ_CP071872.1"/>
</dbReference>
<evidence type="ECO:0008006" key="3">
    <source>
        <dbReference type="Google" id="ProtNLM"/>
    </source>
</evidence>